<reference evidence="2" key="1">
    <citation type="submission" date="2020-05" db="EMBL/GenBank/DDBJ databases">
        <authorList>
            <person name="Chiriac C."/>
            <person name="Salcher M."/>
            <person name="Ghai R."/>
            <person name="Kavagutti S V."/>
        </authorList>
    </citation>
    <scope>NUCLEOTIDE SEQUENCE</scope>
</reference>
<gene>
    <name evidence="2" type="ORF">UFOPK1493_01485</name>
</gene>
<organism evidence="2">
    <name type="scientific">freshwater metagenome</name>
    <dbReference type="NCBI Taxonomy" id="449393"/>
    <lineage>
        <taxon>unclassified sequences</taxon>
        <taxon>metagenomes</taxon>
        <taxon>ecological metagenomes</taxon>
    </lineage>
</organism>
<feature type="compositionally biased region" description="Basic and acidic residues" evidence="1">
    <location>
        <begin position="145"/>
        <end position="169"/>
    </location>
</feature>
<dbReference type="AlphaFoldDB" id="A0A6J6CZN4"/>
<feature type="compositionally biased region" description="Basic and acidic residues" evidence="1">
    <location>
        <begin position="101"/>
        <end position="123"/>
    </location>
</feature>
<accession>A0A6J6CZN4</accession>
<proteinExistence type="predicted"/>
<feature type="region of interest" description="Disordered" evidence="1">
    <location>
        <begin position="219"/>
        <end position="238"/>
    </location>
</feature>
<feature type="region of interest" description="Disordered" evidence="1">
    <location>
        <begin position="17"/>
        <end position="186"/>
    </location>
</feature>
<dbReference type="EMBL" id="CAEZSR010000045">
    <property type="protein sequence ID" value="CAB4557131.1"/>
    <property type="molecule type" value="Genomic_DNA"/>
</dbReference>
<evidence type="ECO:0000313" key="2">
    <source>
        <dbReference type="EMBL" id="CAB4557131.1"/>
    </source>
</evidence>
<feature type="compositionally biased region" description="Basic and acidic residues" evidence="1">
    <location>
        <begin position="17"/>
        <end position="40"/>
    </location>
</feature>
<evidence type="ECO:0000256" key="1">
    <source>
        <dbReference type="SAM" id="MobiDB-lite"/>
    </source>
</evidence>
<sequence>MAHTVAEEAGIVVRRVVHDRQPERRAERVRLVASQREQRSRRAGPHPGEPVEAGAAQQVDEDRLGLVVRGVPGEDVGRQHGEPGGSCPSLQVGSVGEVDADGARHDPEGVGDGPDRVELERRSGAQTVVDVHGGGVAAGGVGEHQQGERVGTARDGARDRGARGRERAAGEQGGGEQRDLSGIEGQRGCHVGASVVSLDVPNGSAERAGVGRRSEVIGGAVSRRAGRACRGSAVRSPA</sequence>
<name>A0A6J6CZN4_9ZZZZ</name>
<feature type="compositionally biased region" description="Gly residues" evidence="1">
    <location>
        <begin position="132"/>
        <end position="142"/>
    </location>
</feature>
<protein>
    <submittedName>
        <fullName evidence="2">Unannotated protein</fullName>
    </submittedName>
</protein>